<evidence type="ECO:0000256" key="2">
    <source>
        <dbReference type="ARBA" id="ARBA00022475"/>
    </source>
</evidence>
<gene>
    <name evidence="9" type="ORF">DMC14_001110</name>
</gene>
<evidence type="ECO:0000256" key="6">
    <source>
        <dbReference type="ARBA" id="ARBA00023139"/>
    </source>
</evidence>
<evidence type="ECO:0000256" key="3">
    <source>
        <dbReference type="ARBA" id="ARBA00022729"/>
    </source>
</evidence>
<dbReference type="AlphaFoldDB" id="A0A3T0TTH1"/>
<keyword evidence="4" id="KW-0677">Repeat</keyword>
<keyword evidence="7" id="KW-0449">Lipoprotein</keyword>
<organism evidence="9 10">
    <name type="scientific">Metamycoplasma phocicerebrale</name>
    <dbReference type="NCBI Taxonomy" id="142649"/>
    <lineage>
        <taxon>Bacteria</taxon>
        <taxon>Bacillati</taxon>
        <taxon>Mycoplasmatota</taxon>
        <taxon>Mycoplasmoidales</taxon>
        <taxon>Metamycoplasmataceae</taxon>
        <taxon>Metamycoplasma</taxon>
    </lineage>
</organism>
<keyword evidence="3 8" id="KW-0732">Signal</keyword>
<dbReference type="InterPro" id="IPR049890">
    <property type="entry name" value="VlpA-F-like_signal"/>
</dbReference>
<evidence type="ECO:0000256" key="5">
    <source>
        <dbReference type="ARBA" id="ARBA00023136"/>
    </source>
</evidence>
<dbReference type="KEGG" id="mphc:DMC14_001110"/>
<proteinExistence type="predicted"/>
<dbReference type="GO" id="GO:0005886">
    <property type="term" value="C:plasma membrane"/>
    <property type="evidence" value="ECO:0007669"/>
    <property type="project" value="UniProtKB-SubCell"/>
</dbReference>
<evidence type="ECO:0000256" key="8">
    <source>
        <dbReference type="SAM" id="SignalP"/>
    </source>
</evidence>
<evidence type="ECO:0000313" key="10">
    <source>
        <dbReference type="Proteomes" id="UP000256585"/>
    </source>
</evidence>
<dbReference type="PROSITE" id="PS51257">
    <property type="entry name" value="PROKAR_LIPOPROTEIN"/>
    <property type="match status" value="1"/>
</dbReference>
<protein>
    <recommendedName>
        <fullName evidence="11">Lipoprotein</fullName>
    </recommendedName>
</protein>
<evidence type="ECO:0000313" key="9">
    <source>
        <dbReference type="EMBL" id="AZZ65391.1"/>
    </source>
</evidence>
<dbReference type="NCBIfam" id="NF033817">
    <property type="entry name" value="Mplas_variab_LP"/>
    <property type="match status" value="1"/>
</dbReference>
<evidence type="ECO:0000256" key="7">
    <source>
        <dbReference type="ARBA" id="ARBA00023288"/>
    </source>
</evidence>
<evidence type="ECO:0000256" key="4">
    <source>
        <dbReference type="ARBA" id="ARBA00022737"/>
    </source>
</evidence>
<sequence>MKKQKLFLMLSPLVATIPTLPLISASCDWLYAKPYKPQPKKPEIKLPNVPKPDESKRFDTKLLYECPKPLASNNDWPGPHQFWHYFININKLKVLDSLGNETSEYESKQRKIERYKEAQKAIDDFYQSMTANDALPEEWAQLKFQAIQKWKAELFEKNPELLHVSDQWESNYQFFTESRLRDKDPYIAYFSKDAIEEIRKQNISIVPLWLTFEAYLHSKSQTAAIKLATKKINKFFVYLLENVNDESKTLKEQLDLMPKDQKENLKELIQIILIDKMLIIDVNIALELENKLYAFPVPILEHFYDPANQYNKIVKLLNEFYNPLAYLMGFNTEDNDFFFDNKIPKYIWIKKYFLNKTEYGSNPKGHKILALKKHTLQSSIKALETWFDENNNSLNLKFKSIN</sequence>
<dbReference type="RefSeq" id="WP_116171775.1">
    <property type="nucleotide sequence ID" value="NZ_CP033058.2"/>
</dbReference>
<dbReference type="EMBL" id="CP033058">
    <property type="protein sequence ID" value="AZZ65391.1"/>
    <property type="molecule type" value="Genomic_DNA"/>
</dbReference>
<evidence type="ECO:0000256" key="1">
    <source>
        <dbReference type="ARBA" id="ARBA00004193"/>
    </source>
</evidence>
<dbReference type="Proteomes" id="UP000256585">
    <property type="component" value="Chromosome"/>
</dbReference>
<comment type="subcellular location">
    <subcellularLocation>
        <location evidence="1">Cell membrane</location>
        <topology evidence="1">Lipid-anchor</topology>
    </subcellularLocation>
</comment>
<reference evidence="9" key="1">
    <citation type="submission" date="2019-03" db="EMBL/GenBank/DDBJ databases">
        <title>Draft Sequence and Annotation of the Mycoplasma phocicerebrale Strain 1049T Genome.</title>
        <authorList>
            <person name="Frasca S.Jr."/>
            <person name="Kutish G.F."/>
            <person name="Castellanos Gell J."/>
            <person name="Michaels D.L."/>
            <person name="Brown D.R."/>
        </authorList>
    </citation>
    <scope>NUCLEOTIDE SEQUENCE</scope>
    <source>
        <strain evidence="9">1049</strain>
    </source>
</reference>
<keyword evidence="10" id="KW-1185">Reference proteome</keyword>
<name>A0A3T0TTH1_9BACT</name>
<keyword evidence="6" id="KW-0564">Palmitate</keyword>
<evidence type="ECO:0008006" key="11">
    <source>
        <dbReference type="Google" id="ProtNLM"/>
    </source>
</evidence>
<feature type="chain" id="PRO_5019580055" description="Lipoprotein" evidence="8">
    <location>
        <begin position="18"/>
        <end position="402"/>
    </location>
</feature>
<keyword evidence="2" id="KW-1003">Cell membrane</keyword>
<feature type="signal peptide" evidence="8">
    <location>
        <begin position="1"/>
        <end position="17"/>
    </location>
</feature>
<keyword evidence="5" id="KW-0472">Membrane</keyword>
<accession>A0A3T0TTH1</accession>